<proteinExistence type="predicted"/>
<evidence type="ECO:0000259" key="2">
    <source>
        <dbReference type="Pfam" id="PF09458"/>
    </source>
</evidence>
<name>A0A210PSX5_MIZYE</name>
<dbReference type="SUPFAM" id="SSF141086">
    <property type="entry name" value="Agglutinin HPA-like"/>
    <property type="match status" value="1"/>
</dbReference>
<organism evidence="3 4">
    <name type="scientific">Mizuhopecten yessoensis</name>
    <name type="common">Japanese scallop</name>
    <name type="synonym">Patinopecten yessoensis</name>
    <dbReference type="NCBI Taxonomy" id="6573"/>
    <lineage>
        <taxon>Eukaryota</taxon>
        <taxon>Metazoa</taxon>
        <taxon>Spiralia</taxon>
        <taxon>Lophotrochozoa</taxon>
        <taxon>Mollusca</taxon>
        <taxon>Bivalvia</taxon>
        <taxon>Autobranchia</taxon>
        <taxon>Pteriomorphia</taxon>
        <taxon>Pectinida</taxon>
        <taxon>Pectinoidea</taxon>
        <taxon>Pectinidae</taxon>
        <taxon>Mizuhopecten</taxon>
    </lineage>
</organism>
<dbReference type="InterPro" id="IPR019019">
    <property type="entry name" value="H-type_lectin_domain"/>
</dbReference>
<feature type="coiled-coil region" evidence="1">
    <location>
        <begin position="227"/>
        <end position="285"/>
    </location>
</feature>
<evidence type="ECO:0000256" key="1">
    <source>
        <dbReference type="SAM" id="Coils"/>
    </source>
</evidence>
<dbReference type="Gene3D" id="2.60.40.2080">
    <property type="match status" value="1"/>
</dbReference>
<comment type="caution">
    <text evidence="3">The sequence shown here is derived from an EMBL/GenBank/DDBJ whole genome shotgun (WGS) entry which is preliminary data.</text>
</comment>
<dbReference type="EMBL" id="NEDP02005521">
    <property type="protein sequence ID" value="OWF39589.1"/>
    <property type="molecule type" value="Genomic_DNA"/>
</dbReference>
<evidence type="ECO:0000313" key="4">
    <source>
        <dbReference type="Proteomes" id="UP000242188"/>
    </source>
</evidence>
<reference evidence="3 4" key="1">
    <citation type="journal article" date="2017" name="Nat. Ecol. Evol.">
        <title>Scallop genome provides insights into evolution of bilaterian karyotype and development.</title>
        <authorList>
            <person name="Wang S."/>
            <person name="Zhang J."/>
            <person name="Jiao W."/>
            <person name="Li J."/>
            <person name="Xun X."/>
            <person name="Sun Y."/>
            <person name="Guo X."/>
            <person name="Huan P."/>
            <person name="Dong B."/>
            <person name="Zhang L."/>
            <person name="Hu X."/>
            <person name="Sun X."/>
            <person name="Wang J."/>
            <person name="Zhao C."/>
            <person name="Wang Y."/>
            <person name="Wang D."/>
            <person name="Huang X."/>
            <person name="Wang R."/>
            <person name="Lv J."/>
            <person name="Li Y."/>
            <person name="Zhang Z."/>
            <person name="Liu B."/>
            <person name="Lu W."/>
            <person name="Hui Y."/>
            <person name="Liang J."/>
            <person name="Zhou Z."/>
            <person name="Hou R."/>
            <person name="Li X."/>
            <person name="Liu Y."/>
            <person name="Li H."/>
            <person name="Ning X."/>
            <person name="Lin Y."/>
            <person name="Zhao L."/>
            <person name="Xing Q."/>
            <person name="Dou J."/>
            <person name="Li Y."/>
            <person name="Mao J."/>
            <person name="Guo H."/>
            <person name="Dou H."/>
            <person name="Li T."/>
            <person name="Mu C."/>
            <person name="Jiang W."/>
            <person name="Fu Q."/>
            <person name="Fu X."/>
            <person name="Miao Y."/>
            <person name="Liu J."/>
            <person name="Yu Q."/>
            <person name="Li R."/>
            <person name="Liao H."/>
            <person name="Li X."/>
            <person name="Kong Y."/>
            <person name="Jiang Z."/>
            <person name="Chourrout D."/>
            <person name="Li R."/>
            <person name="Bao Z."/>
        </authorList>
    </citation>
    <scope>NUCLEOTIDE SEQUENCE [LARGE SCALE GENOMIC DNA]</scope>
    <source>
        <strain evidence="3 4">PY_sf001</strain>
    </source>
</reference>
<gene>
    <name evidence="3" type="ORF">KP79_PYT03972</name>
</gene>
<sequence>MASSATTDKKRFLIDNQQTSPIPLAVYSSLQKDLDSLRSNDVDQKQEMARLGGTIADLNTHLSRTDATVNDLLMNRTTCPCSNGIHTGSIGLPTGELQNISQKLETISVDVHNQALVTSNLSAITGSVSRQMSGTYQLLEELISLPAAQELKHALQNSDLHTIFGNITSAHTQSQTCSCNMSDISSRITALDQKYRTSLLHIDNMKSHASAIDNKLSQSDATIQSFQQKLDEQVQNLNTKNDILSDMNSQIHKLTLDLNKQSAVIQNLTSEKASQTTAASSLEDKVQTQAATIQAMSNTLSQQNLFINNLVNWLKDTVQLPCTTGSIHNLCPTGTNEVVFRNHFHEAPSISVSASLLYTPTKAVLNHVAPTVTNVTPQGFRISVTCESNSNYAIEATWKACVIPLAGTNTK</sequence>
<keyword evidence="4" id="KW-1185">Reference proteome</keyword>
<dbReference type="Proteomes" id="UP000242188">
    <property type="component" value="Unassembled WGS sequence"/>
</dbReference>
<accession>A0A210PSX5</accession>
<evidence type="ECO:0000313" key="3">
    <source>
        <dbReference type="EMBL" id="OWF39589.1"/>
    </source>
</evidence>
<dbReference type="Pfam" id="PF09458">
    <property type="entry name" value="H_lectin"/>
    <property type="match status" value="1"/>
</dbReference>
<protein>
    <recommendedName>
        <fullName evidence="2">H-type lectin domain-containing protein</fullName>
    </recommendedName>
</protein>
<keyword evidence="1" id="KW-0175">Coiled coil</keyword>
<dbReference type="InterPro" id="IPR037221">
    <property type="entry name" value="H-type_lectin_dom_sf"/>
</dbReference>
<feature type="domain" description="H-type lectin" evidence="2">
    <location>
        <begin position="337"/>
        <end position="400"/>
    </location>
</feature>
<dbReference type="OrthoDB" id="10349917at2759"/>
<dbReference type="GO" id="GO:0030246">
    <property type="term" value="F:carbohydrate binding"/>
    <property type="evidence" value="ECO:0007669"/>
    <property type="project" value="InterPro"/>
</dbReference>
<dbReference type="GO" id="GO:0007155">
    <property type="term" value="P:cell adhesion"/>
    <property type="evidence" value="ECO:0007669"/>
    <property type="project" value="InterPro"/>
</dbReference>
<dbReference type="AlphaFoldDB" id="A0A210PSX5"/>